<dbReference type="InterPro" id="IPR012132">
    <property type="entry name" value="GMC_OxRdtase"/>
</dbReference>
<reference evidence="4" key="2">
    <citation type="journal article" date="2018" name="Nat. Commun.">
        <title>Extreme sensitivity to ultraviolet light in the fungal pathogen causing white-nose syndrome of bats.</title>
        <authorList>
            <person name="Palmer J.M."/>
            <person name="Drees K.P."/>
            <person name="Foster J.T."/>
            <person name="Lindner D.L."/>
        </authorList>
    </citation>
    <scope>NUCLEOTIDE SEQUENCE [LARGE SCALE GENOMIC DNA]</scope>
    <source>
        <strain evidence="4">UAMH 10579</strain>
    </source>
</reference>
<dbReference type="GeneID" id="28834037"/>
<evidence type="ECO:0000313" key="4">
    <source>
        <dbReference type="Proteomes" id="UP000091956"/>
    </source>
</evidence>
<comment type="similarity">
    <text evidence="1">Belongs to the GMC oxidoreductase family.</text>
</comment>
<name>A0A2P2SVY8_9PEZI</name>
<dbReference type="PANTHER" id="PTHR11552">
    <property type="entry name" value="GLUCOSE-METHANOL-CHOLINE GMC OXIDOREDUCTASE"/>
    <property type="match status" value="1"/>
</dbReference>
<reference evidence="3 4" key="1">
    <citation type="submission" date="2016-03" db="EMBL/GenBank/DDBJ databases">
        <title>Comparative genomics of Pseudogymnoascus destructans, the fungus causing white-nose syndrome of bats.</title>
        <authorList>
            <person name="Palmer J.M."/>
            <person name="Drees K.P."/>
            <person name="Foster J.T."/>
            <person name="Lindner D.L."/>
        </authorList>
    </citation>
    <scope>NUCLEOTIDE SEQUENCE [LARGE SCALE GENOMIC DNA]</scope>
    <source>
        <strain evidence="3 4">UAMH 10579</strain>
    </source>
</reference>
<feature type="domain" description="Glucose-methanol-choline oxidoreductase C-terminal" evidence="2">
    <location>
        <begin position="24"/>
        <end position="160"/>
    </location>
</feature>
<evidence type="ECO:0000259" key="2">
    <source>
        <dbReference type="Pfam" id="PF05199"/>
    </source>
</evidence>
<dbReference type="PANTHER" id="PTHR11552:SF138">
    <property type="entry name" value="DEHYDROGENASE PKFF-RELATED"/>
    <property type="match status" value="1"/>
</dbReference>
<dbReference type="GO" id="GO:0050660">
    <property type="term" value="F:flavin adenine dinucleotide binding"/>
    <property type="evidence" value="ECO:0007669"/>
    <property type="project" value="InterPro"/>
</dbReference>
<evidence type="ECO:0000313" key="3">
    <source>
        <dbReference type="EMBL" id="OBU01011.1"/>
    </source>
</evidence>
<proteinExistence type="inferred from homology"/>
<dbReference type="EMBL" id="KV460207">
    <property type="protein sequence ID" value="OBU01011.1"/>
    <property type="molecule type" value="Genomic_DNA"/>
</dbReference>
<dbReference type="Gene3D" id="3.50.50.60">
    <property type="entry name" value="FAD/NAD(P)-binding domain"/>
    <property type="match status" value="1"/>
</dbReference>
<gene>
    <name evidence="3" type="ORF">VE01_00651</name>
</gene>
<dbReference type="InterPro" id="IPR036188">
    <property type="entry name" value="FAD/NAD-bd_sf"/>
</dbReference>
<dbReference type="Gene3D" id="3.30.560.10">
    <property type="entry name" value="Glucose Oxidase, domain 3"/>
    <property type="match status" value="1"/>
</dbReference>
<dbReference type="GO" id="GO:0044550">
    <property type="term" value="P:secondary metabolite biosynthetic process"/>
    <property type="evidence" value="ECO:0007669"/>
    <property type="project" value="TreeGrafter"/>
</dbReference>
<dbReference type="Proteomes" id="UP000091956">
    <property type="component" value="Unassembled WGS sequence"/>
</dbReference>
<dbReference type="SUPFAM" id="SSF51905">
    <property type="entry name" value="FAD/NAD(P)-binding domain"/>
    <property type="match status" value="1"/>
</dbReference>
<evidence type="ECO:0000256" key="1">
    <source>
        <dbReference type="ARBA" id="ARBA00010790"/>
    </source>
</evidence>
<dbReference type="Pfam" id="PF05199">
    <property type="entry name" value="GMC_oxred_C"/>
    <property type="match status" value="1"/>
</dbReference>
<dbReference type="InterPro" id="IPR007867">
    <property type="entry name" value="GMC_OxRtase_C"/>
</dbReference>
<keyword evidence="4" id="KW-1185">Reference proteome</keyword>
<dbReference type="GO" id="GO:0016614">
    <property type="term" value="F:oxidoreductase activity, acting on CH-OH group of donors"/>
    <property type="evidence" value="ECO:0007669"/>
    <property type="project" value="InterPro"/>
</dbReference>
<dbReference type="SUPFAM" id="SSF54373">
    <property type="entry name" value="FAD-linked reductases, C-terminal domain"/>
    <property type="match status" value="1"/>
</dbReference>
<protein>
    <recommendedName>
        <fullName evidence="2">Glucose-methanol-choline oxidoreductase C-terminal domain-containing protein</fullName>
    </recommendedName>
</protein>
<dbReference type="RefSeq" id="XP_018134743.1">
    <property type="nucleotide sequence ID" value="XM_018270179.1"/>
</dbReference>
<sequence length="171" mass="18350">MSLSVREPNDGYQYATILATLVAPLSRGNITLTSTDTQDLPIINIPALQSPTDQQVAVASYKRVRQACASSFMQKIIIGDEYYPGASVQTDAQILEAIKGTLQAVWHASSTCKMGLSADSMAVVDSHARVYGVKGVRVVDASAFPFLPPGHPRSTIYALAEKIPDLIKNGQ</sequence>
<organism evidence="3 4">
    <name type="scientific">Pseudogymnoascus verrucosus</name>
    <dbReference type="NCBI Taxonomy" id="342668"/>
    <lineage>
        <taxon>Eukaryota</taxon>
        <taxon>Fungi</taxon>
        <taxon>Dikarya</taxon>
        <taxon>Ascomycota</taxon>
        <taxon>Pezizomycotina</taxon>
        <taxon>Leotiomycetes</taxon>
        <taxon>Thelebolales</taxon>
        <taxon>Thelebolaceae</taxon>
        <taxon>Pseudogymnoascus</taxon>
    </lineage>
</organism>
<accession>A0A2P2SVY8</accession>
<dbReference type="AlphaFoldDB" id="A0A2P2SVY8"/>
<dbReference type="STRING" id="342668.A0A2P2SVY8"/>